<evidence type="ECO:0000313" key="1">
    <source>
        <dbReference type="EMBL" id="KAH7912054.1"/>
    </source>
</evidence>
<gene>
    <name evidence="1" type="ORF">BJ138DRAFT_1134967</name>
</gene>
<dbReference type="EMBL" id="MU267660">
    <property type="protein sequence ID" value="KAH7912054.1"/>
    <property type="molecule type" value="Genomic_DNA"/>
</dbReference>
<organism evidence="1 2">
    <name type="scientific">Hygrophoropsis aurantiaca</name>
    <dbReference type="NCBI Taxonomy" id="72124"/>
    <lineage>
        <taxon>Eukaryota</taxon>
        <taxon>Fungi</taxon>
        <taxon>Dikarya</taxon>
        <taxon>Basidiomycota</taxon>
        <taxon>Agaricomycotina</taxon>
        <taxon>Agaricomycetes</taxon>
        <taxon>Agaricomycetidae</taxon>
        <taxon>Boletales</taxon>
        <taxon>Coniophorineae</taxon>
        <taxon>Hygrophoropsidaceae</taxon>
        <taxon>Hygrophoropsis</taxon>
    </lineage>
</organism>
<accession>A0ACB8AFG1</accession>
<comment type="caution">
    <text evidence="1">The sequence shown here is derived from an EMBL/GenBank/DDBJ whole genome shotgun (WGS) entry which is preliminary data.</text>
</comment>
<keyword evidence="2" id="KW-1185">Reference proteome</keyword>
<sequence>MASTDSIKTRALPRFPPELWLKIFGLATSVPGLMNCNDVSQSDLPHTILKKKEQDLLKKSLVTKRNLVQVCRTWHDMAVEFLYQSIIISRVNALSSLHNALQRSSESSPHRVSLSTSSFGWWTKRLDVIIQDDRCEGSDYTLLAEIIRHFSNLTIVTLSMPMLPYRDCWLRQLPTSLLTALAETCGSSLRVFDCSESILRPCREDLMMLLGAAANLQILRCPICSPSPGGKPSLARVDMPVMPKLQSVMLMSVFLRDYLPKDKDANRFPALRELTYDCIPPPFYDHAWKNFVKISCASVTTVYLDYCLFGESLQKELDLLAECCPALDKLVIFLRSWTELKHHLVLPPVSYLGLHSKLLDAPPVHYLDLFTSLNTIVGSKLKVVRLIHEAAVRNLRNSASAQVKEEIANLTSGTFRVEDHEGRLLTV</sequence>
<reference evidence="1" key="1">
    <citation type="journal article" date="2021" name="New Phytol.">
        <title>Evolutionary innovations through gain and loss of genes in the ectomycorrhizal Boletales.</title>
        <authorList>
            <person name="Wu G."/>
            <person name="Miyauchi S."/>
            <person name="Morin E."/>
            <person name="Kuo A."/>
            <person name="Drula E."/>
            <person name="Varga T."/>
            <person name="Kohler A."/>
            <person name="Feng B."/>
            <person name="Cao Y."/>
            <person name="Lipzen A."/>
            <person name="Daum C."/>
            <person name="Hundley H."/>
            <person name="Pangilinan J."/>
            <person name="Johnson J."/>
            <person name="Barry K."/>
            <person name="LaButti K."/>
            <person name="Ng V."/>
            <person name="Ahrendt S."/>
            <person name="Min B."/>
            <person name="Choi I.G."/>
            <person name="Park H."/>
            <person name="Plett J.M."/>
            <person name="Magnuson J."/>
            <person name="Spatafora J.W."/>
            <person name="Nagy L.G."/>
            <person name="Henrissat B."/>
            <person name="Grigoriev I.V."/>
            <person name="Yang Z.L."/>
            <person name="Xu J."/>
            <person name="Martin F.M."/>
        </authorList>
    </citation>
    <scope>NUCLEOTIDE SEQUENCE</scope>
    <source>
        <strain evidence="1">ATCC 28755</strain>
    </source>
</reference>
<proteinExistence type="predicted"/>
<dbReference type="Proteomes" id="UP000790377">
    <property type="component" value="Unassembled WGS sequence"/>
</dbReference>
<name>A0ACB8AFG1_9AGAM</name>
<evidence type="ECO:0000313" key="2">
    <source>
        <dbReference type="Proteomes" id="UP000790377"/>
    </source>
</evidence>
<protein>
    <submittedName>
        <fullName evidence="1">Uncharacterized protein</fullName>
    </submittedName>
</protein>